<dbReference type="InterPro" id="IPR002781">
    <property type="entry name" value="TM_pro_TauE-like"/>
</dbReference>
<gene>
    <name evidence="7" type="ORF">EDM58_13270</name>
</gene>
<evidence type="ECO:0000256" key="3">
    <source>
        <dbReference type="ARBA" id="ARBA00022692"/>
    </source>
</evidence>
<accession>A0A3M8CQC5</accession>
<sequence>MFVTIALLFLFIGLAAGVVGSIAGLGGGIFFVPALLFFANLYMPGSMQPHTAAATSLIVIAVTALSSSISYLKQKKVDLQSALLFFIGSAPGAIVGVYLNTLLETNQFSLLFGLFQLCMFIVLMVKDKIKPRQLHWDVKRHFVDSEGNEYEYGYARWMAILVAFFVGITSSLFGVGGGVLMVPAMMILFRFPPHIAAATSMLVILFSAVVGSITNISHGYINWMYAAMLGPGAWAGGQLGAFVANRMKGKTIVLLLRVLILGIAVQMIGETIFR</sequence>
<evidence type="ECO:0000256" key="2">
    <source>
        <dbReference type="ARBA" id="ARBA00009142"/>
    </source>
</evidence>
<evidence type="ECO:0000256" key="4">
    <source>
        <dbReference type="ARBA" id="ARBA00022989"/>
    </source>
</evidence>
<feature type="transmembrane region" description="Helical" evidence="6">
    <location>
        <begin position="160"/>
        <end position="189"/>
    </location>
</feature>
<evidence type="ECO:0000256" key="1">
    <source>
        <dbReference type="ARBA" id="ARBA00004141"/>
    </source>
</evidence>
<feature type="transmembrane region" description="Helical" evidence="6">
    <location>
        <begin position="107"/>
        <end position="125"/>
    </location>
</feature>
<dbReference type="RefSeq" id="WP_122913752.1">
    <property type="nucleotide sequence ID" value="NZ_RHHT01000027.1"/>
</dbReference>
<feature type="transmembrane region" description="Helical" evidence="6">
    <location>
        <begin position="195"/>
        <end position="216"/>
    </location>
</feature>
<feature type="transmembrane region" description="Helical" evidence="6">
    <location>
        <begin position="251"/>
        <end position="273"/>
    </location>
</feature>
<feature type="transmembrane region" description="Helical" evidence="6">
    <location>
        <begin position="51"/>
        <end position="71"/>
    </location>
</feature>
<comment type="subcellular location">
    <subcellularLocation>
        <location evidence="6">Cell membrane</location>
        <topology evidence="6">Multi-pass membrane protein</topology>
    </subcellularLocation>
    <subcellularLocation>
        <location evidence="1">Membrane</location>
        <topology evidence="1">Multi-pass membrane protein</topology>
    </subcellularLocation>
</comment>
<evidence type="ECO:0000313" key="8">
    <source>
        <dbReference type="Proteomes" id="UP000281915"/>
    </source>
</evidence>
<comment type="similarity">
    <text evidence="2 6">Belongs to the 4-toluene sulfonate uptake permease (TSUP) (TC 2.A.102) family.</text>
</comment>
<dbReference type="AlphaFoldDB" id="A0A3M8CQC5"/>
<feature type="transmembrane region" description="Helical" evidence="6">
    <location>
        <begin position="7"/>
        <end position="39"/>
    </location>
</feature>
<dbReference type="Proteomes" id="UP000281915">
    <property type="component" value="Unassembled WGS sequence"/>
</dbReference>
<evidence type="ECO:0000256" key="5">
    <source>
        <dbReference type="ARBA" id="ARBA00023136"/>
    </source>
</evidence>
<dbReference type="PANTHER" id="PTHR43701:SF2">
    <property type="entry name" value="MEMBRANE TRANSPORTER PROTEIN YJNA-RELATED"/>
    <property type="match status" value="1"/>
</dbReference>
<name>A0A3M8CQC5_9BACL</name>
<keyword evidence="3 6" id="KW-0812">Transmembrane</keyword>
<feature type="transmembrane region" description="Helical" evidence="6">
    <location>
        <begin position="83"/>
        <end position="101"/>
    </location>
</feature>
<dbReference type="Pfam" id="PF01925">
    <property type="entry name" value="TauE"/>
    <property type="match status" value="1"/>
</dbReference>
<keyword evidence="4 6" id="KW-1133">Transmembrane helix</keyword>
<keyword evidence="6" id="KW-1003">Cell membrane</keyword>
<keyword evidence="5 6" id="KW-0472">Membrane</keyword>
<reference evidence="7 8" key="1">
    <citation type="submission" date="2018-10" db="EMBL/GenBank/DDBJ databases">
        <title>Phylogenomics of Brevibacillus.</title>
        <authorList>
            <person name="Dunlap C."/>
        </authorList>
    </citation>
    <scope>NUCLEOTIDE SEQUENCE [LARGE SCALE GENOMIC DNA]</scope>
    <source>
        <strain evidence="7 8">JCM 15085</strain>
    </source>
</reference>
<dbReference type="GO" id="GO:0005886">
    <property type="term" value="C:plasma membrane"/>
    <property type="evidence" value="ECO:0007669"/>
    <property type="project" value="UniProtKB-SubCell"/>
</dbReference>
<evidence type="ECO:0000256" key="6">
    <source>
        <dbReference type="RuleBase" id="RU363041"/>
    </source>
</evidence>
<evidence type="ECO:0000313" key="7">
    <source>
        <dbReference type="EMBL" id="RNB77972.1"/>
    </source>
</evidence>
<dbReference type="PANTHER" id="PTHR43701">
    <property type="entry name" value="MEMBRANE TRANSPORTER PROTEIN MJ0441-RELATED"/>
    <property type="match status" value="1"/>
</dbReference>
<protein>
    <recommendedName>
        <fullName evidence="6">Probable membrane transporter protein</fullName>
    </recommendedName>
</protein>
<dbReference type="EMBL" id="RHHT01000027">
    <property type="protein sequence ID" value="RNB77972.1"/>
    <property type="molecule type" value="Genomic_DNA"/>
</dbReference>
<organism evidence="7 8">
    <name type="scientific">Brevibacillus panacihumi</name>
    <dbReference type="NCBI Taxonomy" id="497735"/>
    <lineage>
        <taxon>Bacteria</taxon>
        <taxon>Bacillati</taxon>
        <taxon>Bacillota</taxon>
        <taxon>Bacilli</taxon>
        <taxon>Bacillales</taxon>
        <taxon>Paenibacillaceae</taxon>
        <taxon>Brevibacillus</taxon>
    </lineage>
</organism>
<proteinExistence type="inferred from homology"/>
<dbReference type="InterPro" id="IPR051598">
    <property type="entry name" value="TSUP/Inactive_protease-like"/>
</dbReference>
<comment type="caution">
    <text evidence="7">The sequence shown here is derived from an EMBL/GenBank/DDBJ whole genome shotgun (WGS) entry which is preliminary data.</text>
</comment>